<keyword evidence="11" id="KW-1185">Reference proteome</keyword>
<dbReference type="RefSeq" id="WP_134113727.1">
    <property type="nucleotide sequence ID" value="NZ_SOBG01000009.1"/>
</dbReference>
<keyword evidence="5 7" id="KW-0472">Membrane</keyword>
<reference evidence="10 11" key="1">
    <citation type="submission" date="2019-03" db="EMBL/GenBank/DDBJ databases">
        <title>Genomic Encyclopedia of Type Strains, Phase IV (KMG-IV): sequencing the most valuable type-strain genomes for metagenomic binning, comparative biology and taxonomic classification.</title>
        <authorList>
            <person name="Goeker M."/>
        </authorList>
    </citation>
    <scope>NUCLEOTIDE SEQUENCE [LARGE SCALE GENOMIC DNA]</scope>
    <source>
        <strain evidence="10 11">DSM 100055</strain>
    </source>
</reference>
<feature type="domain" description="Tyrosine-protein kinase G-rich" evidence="9">
    <location>
        <begin position="321"/>
        <end position="391"/>
    </location>
</feature>
<evidence type="ECO:0000256" key="1">
    <source>
        <dbReference type="ARBA" id="ARBA00004651"/>
    </source>
</evidence>
<evidence type="ECO:0000256" key="2">
    <source>
        <dbReference type="ARBA" id="ARBA00022475"/>
    </source>
</evidence>
<evidence type="ECO:0000313" key="10">
    <source>
        <dbReference type="EMBL" id="TDT67863.1"/>
    </source>
</evidence>
<dbReference type="AlphaFoldDB" id="A0AA46I4Z6"/>
<dbReference type="PANTHER" id="PTHR32309:SF13">
    <property type="entry name" value="FERRIC ENTEROBACTIN TRANSPORT PROTEIN FEPE"/>
    <property type="match status" value="1"/>
</dbReference>
<evidence type="ECO:0000256" key="4">
    <source>
        <dbReference type="ARBA" id="ARBA00022989"/>
    </source>
</evidence>
<evidence type="ECO:0000256" key="3">
    <source>
        <dbReference type="ARBA" id="ARBA00022692"/>
    </source>
</evidence>
<organism evidence="10 11">
    <name type="scientific">Hypnocyclicus thermotrophus</name>
    <dbReference type="NCBI Taxonomy" id="1627895"/>
    <lineage>
        <taxon>Bacteria</taxon>
        <taxon>Fusobacteriati</taxon>
        <taxon>Fusobacteriota</taxon>
        <taxon>Fusobacteriia</taxon>
        <taxon>Fusobacteriales</taxon>
        <taxon>Fusobacteriaceae</taxon>
        <taxon>Hypnocyclicus</taxon>
    </lineage>
</organism>
<feature type="transmembrane region" description="Helical" evidence="7">
    <location>
        <begin position="39"/>
        <end position="57"/>
    </location>
</feature>
<dbReference type="GO" id="GO:0004713">
    <property type="term" value="F:protein tyrosine kinase activity"/>
    <property type="evidence" value="ECO:0007669"/>
    <property type="project" value="TreeGrafter"/>
</dbReference>
<dbReference type="Pfam" id="PF02706">
    <property type="entry name" value="Wzz"/>
    <property type="match status" value="1"/>
</dbReference>
<dbReference type="Proteomes" id="UP000294678">
    <property type="component" value="Unassembled WGS sequence"/>
</dbReference>
<evidence type="ECO:0000256" key="6">
    <source>
        <dbReference type="SAM" id="Coils"/>
    </source>
</evidence>
<keyword evidence="2" id="KW-1003">Cell membrane</keyword>
<gene>
    <name evidence="10" type="ORF">EV215_1866</name>
</gene>
<dbReference type="GO" id="GO:0005886">
    <property type="term" value="C:plasma membrane"/>
    <property type="evidence" value="ECO:0007669"/>
    <property type="project" value="UniProtKB-SubCell"/>
</dbReference>
<dbReference type="InterPro" id="IPR032807">
    <property type="entry name" value="GNVR"/>
</dbReference>
<dbReference type="PANTHER" id="PTHR32309">
    <property type="entry name" value="TYROSINE-PROTEIN KINASE"/>
    <property type="match status" value="1"/>
</dbReference>
<evidence type="ECO:0000259" key="9">
    <source>
        <dbReference type="Pfam" id="PF13807"/>
    </source>
</evidence>
<sequence length="410" mass="47504">MQENSKVMQNEIINQNNYYEEDEIDLLDLIRVIWKRKTLIIIITVLVTIFGGIFALISKPLYKAELTFTEEKSSSSSMLSSLANSIPFGLIGGTSNNGSSSLLTILESRTFREEIVNKLGLYDYYIKYNKIELDKIEDENDKPTIYDVAKWVGNIVVVSKDEKNGIYRVEVELSDKEMVAKIANEYFTVLDNYLKEQKDDKSNLSLKYLKEQVDTVEKQINDKQAELREIEKKYKTVSILDEAKVVTEKVAELKQFIIQKENELKISKKFAGENSFEVQKIKEEIIVAKEQLNAIINGDDNLPVDIIPLRDIPQIKFELQKLEQELNVNIEVYKMLRVEYEKTKLEVLNKKSMITILDSAIDPKYPDKPNKKLIVVISFVLGGFLGIFFEFFIEFLKNIEWDKITEEKIN</sequence>
<dbReference type="InterPro" id="IPR050445">
    <property type="entry name" value="Bact_polysacc_biosynth/exp"/>
</dbReference>
<proteinExistence type="predicted"/>
<dbReference type="EMBL" id="SOBG01000009">
    <property type="protein sequence ID" value="TDT67863.1"/>
    <property type="molecule type" value="Genomic_DNA"/>
</dbReference>
<keyword evidence="6" id="KW-0175">Coiled coil</keyword>
<comment type="caution">
    <text evidence="10">The sequence shown here is derived from an EMBL/GenBank/DDBJ whole genome shotgun (WGS) entry which is preliminary data.</text>
</comment>
<protein>
    <submittedName>
        <fullName evidence="10">Uncharacterized protein involved in exopolysaccharide biosynthesis</fullName>
    </submittedName>
</protein>
<keyword evidence="4 7" id="KW-1133">Transmembrane helix</keyword>
<comment type="subcellular location">
    <subcellularLocation>
        <location evidence="1">Cell membrane</location>
        <topology evidence="1">Multi-pass membrane protein</topology>
    </subcellularLocation>
</comment>
<feature type="coiled-coil region" evidence="6">
    <location>
        <begin position="206"/>
        <end position="240"/>
    </location>
</feature>
<keyword evidence="3 7" id="KW-0812">Transmembrane</keyword>
<accession>A0AA46I4Z6</accession>
<feature type="transmembrane region" description="Helical" evidence="7">
    <location>
        <begin position="373"/>
        <end position="393"/>
    </location>
</feature>
<evidence type="ECO:0000256" key="7">
    <source>
        <dbReference type="SAM" id="Phobius"/>
    </source>
</evidence>
<feature type="domain" description="Polysaccharide chain length determinant N-terminal" evidence="8">
    <location>
        <begin position="22"/>
        <end position="119"/>
    </location>
</feature>
<dbReference type="InterPro" id="IPR003856">
    <property type="entry name" value="LPS_length_determ_N"/>
</dbReference>
<evidence type="ECO:0000256" key="5">
    <source>
        <dbReference type="ARBA" id="ARBA00023136"/>
    </source>
</evidence>
<evidence type="ECO:0000313" key="11">
    <source>
        <dbReference type="Proteomes" id="UP000294678"/>
    </source>
</evidence>
<evidence type="ECO:0000259" key="8">
    <source>
        <dbReference type="Pfam" id="PF02706"/>
    </source>
</evidence>
<dbReference type="Pfam" id="PF13807">
    <property type="entry name" value="GNVR"/>
    <property type="match status" value="1"/>
</dbReference>
<name>A0AA46I4Z6_9FUSO</name>